<protein>
    <submittedName>
        <fullName evidence="2">AAA family ATPase</fullName>
    </submittedName>
</protein>
<gene>
    <name evidence="2" type="ORF">J4215_01770</name>
</gene>
<evidence type="ECO:0000313" key="2">
    <source>
        <dbReference type="EMBL" id="MBS3061290.1"/>
    </source>
</evidence>
<dbReference type="SUPFAM" id="SSF52540">
    <property type="entry name" value="P-loop containing nucleoside triphosphate hydrolases"/>
    <property type="match status" value="1"/>
</dbReference>
<evidence type="ECO:0000313" key="3">
    <source>
        <dbReference type="Proteomes" id="UP000675968"/>
    </source>
</evidence>
<accession>A0A8T4L953</accession>
<dbReference type="Gene3D" id="3.40.50.300">
    <property type="entry name" value="P-loop containing nucleotide triphosphate hydrolases"/>
    <property type="match status" value="1"/>
</dbReference>
<feature type="domain" description="Thymidylate kinase-like" evidence="1">
    <location>
        <begin position="9"/>
        <end position="176"/>
    </location>
</feature>
<organism evidence="2 3">
    <name type="scientific">Candidatus Iainarchaeum sp</name>
    <dbReference type="NCBI Taxonomy" id="3101447"/>
    <lineage>
        <taxon>Archaea</taxon>
        <taxon>Candidatus Iainarchaeota</taxon>
        <taxon>Candidatus Iainarchaeia</taxon>
        <taxon>Candidatus Iainarchaeales</taxon>
        <taxon>Candidatus Iainarchaeaceae</taxon>
        <taxon>Candidatus Iainarchaeum</taxon>
    </lineage>
</organism>
<comment type="caution">
    <text evidence="2">The sequence shown here is derived from an EMBL/GenBank/DDBJ whole genome shotgun (WGS) entry which is preliminary data.</text>
</comment>
<name>A0A8T4L953_9ARCH</name>
<evidence type="ECO:0000259" key="1">
    <source>
        <dbReference type="Pfam" id="PF02223"/>
    </source>
</evidence>
<dbReference type="InterPro" id="IPR027417">
    <property type="entry name" value="P-loop_NTPase"/>
</dbReference>
<reference evidence="2" key="1">
    <citation type="submission" date="2021-03" db="EMBL/GenBank/DDBJ databases">
        <authorList>
            <person name="Jaffe A."/>
        </authorList>
    </citation>
    <scope>NUCLEOTIDE SEQUENCE</scope>
    <source>
        <strain evidence="2">RIFCSPLOWO2_01_FULL_AR10_48_17</strain>
    </source>
</reference>
<dbReference type="Pfam" id="PF02223">
    <property type="entry name" value="Thymidylate_kin"/>
    <property type="match status" value="1"/>
</dbReference>
<proteinExistence type="predicted"/>
<dbReference type="AlphaFoldDB" id="A0A8T4L953"/>
<dbReference type="EMBL" id="JAGVWC010000008">
    <property type="protein sequence ID" value="MBS3061290.1"/>
    <property type="molecule type" value="Genomic_DNA"/>
</dbReference>
<dbReference type="InterPro" id="IPR039430">
    <property type="entry name" value="Thymidylate_kin-like_dom"/>
</dbReference>
<dbReference type="Proteomes" id="UP000675968">
    <property type="component" value="Unassembled WGS sequence"/>
</dbReference>
<reference evidence="2" key="2">
    <citation type="submission" date="2021-05" db="EMBL/GenBank/DDBJ databases">
        <title>Protein family content uncovers lineage relationships and bacterial pathway maintenance mechanisms in DPANN archaea.</title>
        <authorList>
            <person name="Castelle C.J."/>
            <person name="Meheust R."/>
            <person name="Jaffe A.L."/>
            <person name="Seitz K."/>
            <person name="Gong X."/>
            <person name="Baker B.J."/>
            <person name="Banfield J.F."/>
        </authorList>
    </citation>
    <scope>NUCLEOTIDE SEQUENCE</scope>
    <source>
        <strain evidence="2">RIFCSPLOWO2_01_FULL_AR10_48_17</strain>
    </source>
</reference>
<sequence length="193" mass="22362">MRKSSFFVLEGVDGVGKTTVARKISALKGWSYVSTPSAELKQRRSMSLRDDNGFLNLVFYLEAVVDTSARVKKRGKKNIICDRFFPTLVVDAYERKMPGVLRILENISLEKPTLSIHLYADYKTVKKRLKMRSHLTRDEKRLLVNRRFFDSMVSDFRELCDVEIDTSNQTVEQSVNEVLRLVSSPRVIRVVRR</sequence>